<sequence>MPMAMQTTCVVKISVKILPPELIVTAEAAVSNQT</sequence>
<evidence type="ECO:0000313" key="1">
    <source>
        <dbReference type="EMBL" id="JAE39287.1"/>
    </source>
</evidence>
<accession>A0A0A9HRD5</accession>
<organism evidence="1">
    <name type="scientific">Arundo donax</name>
    <name type="common">Giant reed</name>
    <name type="synonym">Donax arundinaceus</name>
    <dbReference type="NCBI Taxonomy" id="35708"/>
    <lineage>
        <taxon>Eukaryota</taxon>
        <taxon>Viridiplantae</taxon>
        <taxon>Streptophyta</taxon>
        <taxon>Embryophyta</taxon>
        <taxon>Tracheophyta</taxon>
        <taxon>Spermatophyta</taxon>
        <taxon>Magnoliopsida</taxon>
        <taxon>Liliopsida</taxon>
        <taxon>Poales</taxon>
        <taxon>Poaceae</taxon>
        <taxon>PACMAD clade</taxon>
        <taxon>Arundinoideae</taxon>
        <taxon>Arundineae</taxon>
        <taxon>Arundo</taxon>
    </lineage>
</organism>
<name>A0A0A9HRD5_ARUDO</name>
<reference evidence="1" key="2">
    <citation type="journal article" date="2015" name="Data Brief">
        <title>Shoot transcriptome of the giant reed, Arundo donax.</title>
        <authorList>
            <person name="Barrero R.A."/>
            <person name="Guerrero F.D."/>
            <person name="Moolhuijzen P."/>
            <person name="Goolsby J.A."/>
            <person name="Tidwell J."/>
            <person name="Bellgard S.E."/>
            <person name="Bellgard M.I."/>
        </authorList>
    </citation>
    <scope>NUCLEOTIDE SEQUENCE</scope>
    <source>
        <tissue evidence="1">Shoot tissue taken approximately 20 cm above the soil surface</tissue>
    </source>
</reference>
<dbReference type="EMBL" id="GBRH01158609">
    <property type="protein sequence ID" value="JAE39287.1"/>
    <property type="molecule type" value="Transcribed_RNA"/>
</dbReference>
<dbReference type="AlphaFoldDB" id="A0A0A9HRD5"/>
<reference evidence="1" key="1">
    <citation type="submission" date="2014-09" db="EMBL/GenBank/DDBJ databases">
        <authorList>
            <person name="Magalhaes I.L.F."/>
            <person name="Oliveira U."/>
            <person name="Santos F.R."/>
            <person name="Vidigal T.H.D.A."/>
            <person name="Brescovit A.D."/>
            <person name="Santos A.J."/>
        </authorList>
    </citation>
    <scope>NUCLEOTIDE SEQUENCE</scope>
    <source>
        <tissue evidence="1">Shoot tissue taken approximately 20 cm above the soil surface</tissue>
    </source>
</reference>
<protein>
    <submittedName>
        <fullName evidence="1">Uncharacterized protein</fullName>
    </submittedName>
</protein>
<proteinExistence type="predicted"/>